<dbReference type="EMBL" id="CP029190">
    <property type="protein sequence ID" value="QES46528.1"/>
    <property type="molecule type" value="Genomic_DNA"/>
</dbReference>
<name>A0A5P2CXN3_STRVZ</name>
<protein>
    <submittedName>
        <fullName evidence="4">Class II aldolase family protein</fullName>
    </submittedName>
</protein>
<organism evidence="4 5">
    <name type="scientific">Streptomyces venezuelae</name>
    <dbReference type="NCBI Taxonomy" id="54571"/>
    <lineage>
        <taxon>Bacteria</taxon>
        <taxon>Bacillati</taxon>
        <taxon>Actinomycetota</taxon>
        <taxon>Actinomycetes</taxon>
        <taxon>Kitasatosporales</taxon>
        <taxon>Streptomycetaceae</taxon>
        <taxon>Streptomyces</taxon>
    </lineage>
</organism>
<sequence>MRRTTMSEAQDLARRIAESARQLFEAGVMSHSGHANLSARLDDERMLLTPGSVRGLLPGQVATVHRDGRALEGSLQSSSAEIVAMHAVVYRARPAVGAVIHTHSPAATAFAVAHRPLPCRTEPLLRFGQAEAVPVVAWGPRGSDVSVRSITRVLAENPTTRAVLLANHGLLAFGPDLTATANLVMAIEESAEAELAAAAIGGAVDFPEGALTAVRASMARVA</sequence>
<dbReference type="Pfam" id="PF00596">
    <property type="entry name" value="Aldolase_II"/>
    <property type="match status" value="1"/>
</dbReference>
<feature type="domain" description="Class II aldolase/adducin N-terminal" evidence="3">
    <location>
        <begin position="14"/>
        <end position="195"/>
    </location>
</feature>
<dbReference type="SMART" id="SM01007">
    <property type="entry name" value="Aldolase_II"/>
    <property type="match status" value="1"/>
</dbReference>
<dbReference type="InterPro" id="IPR050197">
    <property type="entry name" value="Aldolase_class_II_sugar_metab"/>
</dbReference>
<dbReference type="Proteomes" id="UP000325211">
    <property type="component" value="Chromosome"/>
</dbReference>
<evidence type="ECO:0000256" key="1">
    <source>
        <dbReference type="ARBA" id="ARBA00022723"/>
    </source>
</evidence>
<dbReference type="InterPro" id="IPR036409">
    <property type="entry name" value="Aldolase_II/adducin_N_sf"/>
</dbReference>
<dbReference type="GO" id="GO:0005829">
    <property type="term" value="C:cytosol"/>
    <property type="evidence" value="ECO:0007669"/>
    <property type="project" value="TreeGrafter"/>
</dbReference>
<dbReference type="GO" id="GO:0046872">
    <property type="term" value="F:metal ion binding"/>
    <property type="evidence" value="ECO:0007669"/>
    <property type="project" value="UniProtKB-KW"/>
</dbReference>
<dbReference type="PANTHER" id="PTHR22789:SF0">
    <property type="entry name" value="3-OXO-TETRONATE 4-PHOSPHATE DECARBOXYLASE-RELATED"/>
    <property type="match status" value="1"/>
</dbReference>
<dbReference type="GO" id="GO:0019323">
    <property type="term" value="P:pentose catabolic process"/>
    <property type="evidence" value="ECO:0007669"/>
    <property type="project" value="TreeGrafter"/>
</dbReference>
<evidence type="ECO:0000313" key="4">
    <source>
        <dbReference type="EMBL" id="QES46528.1"/>
    </source>
</evidence>
<dbReference type="GO" id="GO:0016832">
    <property type="term" value="F:aldehyde-lyase activity"/>
    <property type="evidence" value="ECO:0007669"/>
    <property type="project" value="TreeGrafter"/>
</dbReference>
<evidence type="ECO:0000256" key="2">
    <source>
        <dbReference type="ARBA" id="ARBA00023239"/>
    </source>
</evidence>
<dbReference type="OrthoDB" id="9786287at2"/>
<dbReference type="AlphaFoldDB" id="A0A5P2CXN3"/>
<proteinExistence type="predicted"/>
<evidence type="ECO:0000313" key="5">
    <source>
        <dbReference type="Proteomes" id="UP000325211"/>
    </source>
</evidence>
<gene>
    <name evidence="4" type="ORF">DEJ50_00295</name>
</gene>
<accession>A0A5P2CXN3</accession>
<dbReference type="SUPFAM" id="SSF53639">
    <property type="entry name" value="AraD/HMP-PK domain-like"/>
    <property type="match status" value="1"/>
</dbReference>
<dbReference type="Gene3D" id="3.40.225.10">
    <property type="entry name" value="Class II aldolase/adducin N-terminal domain"/>
    <property type="match status" value="1"/>
</dbReference>
<dbReference type="PANTHER" id="PTHR22789">
    <property type="entry name" value="FUCULOSE PHOSPHATE ALDOLASE"/>
    <property type="match status" value="1"/>
</dbReference>
<reference evidence="4 5" key="1">
    <citation type="submission" date="2018-05" db="EMBL/GenBank/DDBJ databases">
        <title>Streptomyces venezuelae.</title>
        <authorList>
            <person name="Kim W."/>
            <person name="Lee N."/>
            <person name="Cho B.-K."/>
        </authorList>
    </citation>
    <scope>NUCLEOTIDE SEQUENCE [LARGE SCALE GENOMIC DNA]</scope>
    <source>
        <strain evidence="4 5">ATCC 21782</strain>
    </source>
</reference>
<keyword evidence="1" id="KW-0479">Metal-binding</keyword>
<evidence type="ECO:0000259" key="3">
    <source>
        <dbReference type="SMART" id="SM01007"/>
    </source>
</evidence>
<dbReference type="InterPro" id="IPR001303">
    <property type="entry name" value="Aldolase_II/adducin_N"/>
</dbReference>
<keyword evidence="2" id="KW-0456">Lyase</keyword>